<organism evidence="10 11">
    <name type="scientific">Thermosediminibacter litoriperuensis</name>
    <dbReference type="NCBI Taxonomy" id="291989"/>
    <lineage>
        <taxon>Bacteria</taxon>
        <taxon>Bacillati</taxon>
        <taxon>Bacillota</taxon>
        <taxon>Clostridia</taxon>
        <taxon>Thermosediminibacterales</taxon>
        <taxon>Thermosediminibacteraceae</taxon>
        <taxon>Thermosediminibacter</taxon>
    </lineage>
</organism>
<gene>
    <name evidence="10" type="ORF">LZ11_00569</name>
</gene>
<name>A0A5S5AW51_9FIRM</name>
<dbReference type="InterPro" id="IPR015421">
    <property type="entry name" value="PyrdxlP-dep_Trfase_major"/>
</dbReference>
<dbReference type="InterPro" id="IPR017657">
    <property type="entry name" value="L-lysine_6-transaminase"/>
</dbReference>
<dbReference type="Pfam" id="PF00202">
    <property type="entry name" value="Aminotran_3"/>
    <property type="match status" value="1"/>
</dbReference>
<evidence type="ECO:0000256" key="3">
    <source>
        <dbReference type="ARBA" id="ARBA00013071"/>
    </source>
</evidence>
<dbReference type="Gene3D" id="3.90.1150.10">
    <property type="entry name" value="Aspartate Aminotransferase, domain 1"/>
    <property type="match status" value="1"/>
</dbReference>
<comment type="caution">
    <text evidence="10">The sequence shown here is derived from an EMBL/GenBank/DDBJ whole genome shotgun (WGS) entry which is preliminary data.</text>
</comment>
<dbReference type="OrthoDB" id="9801834at2"/>
<evidence type="ECO:0000313" key="10">
    <source>
        <dbReference type="EMBL" id="TYP57578.1"/>
    </source>
</evidence>
<comment type="similarity">
    <text evidence="2 9">Belongs to the class-III pyridoxal-phosphate-dependent aminotransferase family.</text>
</comment>
<dbReference type="InterPro" id="IPR015424">
    <property type="entry name" value="PyrdxlP-dep_Trfase"/>
</dbReference>
<reference evidence="10 11" key="1">
    <citation type="submission" date="2019-07" db="EMBL/GenBank/DDBJ databases">
        <title>Genomic Encyclopedia of Type Strains, Phase I: the one thousand microbial genomes (KMG-I) project.</title>
        <authorList>
            <person name="Kyrpides N."/>
        </authorList>
    </citation>
    <scope>NUCLEOTIDE SEQUENCE [LARGE SCALE GENOMIC DNA]</scope>
    <source>
        <strain evidence="10 11">DSM 16647</strain>
    </source>
</reference>
<evidence type="ECO:0000256" key="6">
    <source>
        <dbReference type="ARBA" id="ARBA00022898"/>
    </source>
</evidence>
<evidence type="ECO:0000256" key="2">
    <source>
        <dbReference type="ARBA" id="ARBA00008954"/>
    </source>
</evidence>
<dbReference type="NCBIfam" id="TIGR03251">
    <property type="entry name" value="LAT_fam"/>
    <property type="match status" value="1"/>
</dbReference>
<proteinExistence type="inferred from homology"/>
<dbReference type="InterPro" id="IPR005814">
    <property type="entry name" value="Aminotrans_3"/>
</dbReference>
<dbReference type="Gene3D" id="3.40.640.10">
    <property type="entry name" value="Type I PLP-dependent aspartate aminotransferase-like (Major domain)"/>
    <property type="match status" value="1"/>
</dbReference>
<dbReference type="CDD" id="cd00610">
    <property type="entry name" value="OAT_like"/>
    <property type="match status" value="1"/>
</dbReference>
<dbReference type="InterPro" id="IPR015422">
    <property type="entry name" value="PyrdxlP-dep_Trfase_small"/>
</dbReference>
<dbReference type="PANTHER" id="PTHR43206">
    <property type="entry name" value="AMINOTRANSFERASE"/>
    <property type="match status" value="1"/>
</dbReference>
<evidence type="ECO:0000256" key="7">
    <source>
        <dbReference type="ARBA" id="ARBA00030921"/>
    </source>
</evidence>
<keyword evidence="4" id="KW-0032">Aminotransferase</keyword>
<dbReference type="PIRSF" id="PIRSF000521">
    <property type="entry name" value="Transaminase_4ab_Lys_Orn"/>
    <property type="match status" value="1"/>
</dbReference>
<keyword evidence="6 9" id="KW-0663">Pyridoxal phosphate</keyword>
<evidence type="ECO:0000256" key="1">
    <source>
        <dbReference type="ARBA" id="ARBA00001933"/>
    </source>
</evidence>
<dbReference type="Proteomes" id="UP000322294">
    <property type="component" value="Unassembled WGS sequence"/>
</dbReference>
<evidence type="ECO:0000256" key="8">
    <source>
        <dbReference type="ARBA" id="ARBA00050040"/>
    </source>
</evidence>
<dbReference type="GO" id="GO:0009450">
    <property type="term" value="P:gamma-aminobutyric acid catabolic process"/>
    <property type="evidence" value="ECO:0007669"/>
    <property type="project" value="TreeGrafter"/>
</dbReference>
<evidence type="ECO:0000256" key="5">
    <source>
        <dbReference type="ARBA" id="ARBA00022679"/>
    </source>
</evidence>
<accession>A0A5S5AW51</accession>
<dbReference type="GO" id="GO:0045484">
    <property type="term" value="F:L-lysine 6-transaminase activity"/>
    <property type="evidence" value="ECO:0007669"/>
    <property type="project" value="UniProtKB-EC"/>
</dbReference>
<comment type="cofactor">
    <cofactor evidence="1">
        <name>pyridoxal 5'-phosphate</name>
        <dbReference type="ChEBI" id="CHEBI:597326"/>
    </cofactor>
</comment>
<dbReference type="EC" id="2.6.1.36" evidence="3"/>
<evidence type="ECO:0000256" key="4">
    <source>
        <dbReference type="ARBA" id="ARBA00022576"/>
    </source>
</evidence>
<dbReference type="GO" id="GO:0030170">
    <property type="term" value="F:pyridoxal phosphate binding"/>
    <property type="evidence" value="ECO:0007669"/>
    <property type="project" value="InterPro"/>
</dbReference>
<keyword evidence="11" id="KW-1185">Reference proteome</keyword>
<evidence type="ECO:0000313" key="11">
    <source>
        <dbReference type="Proteomes" id="UP000322294"/>
    </source>
</evidence>
<sequence length="444" mass="50866">MVKPDEVLSTLEKYILVDGFPIVIDLEKSHGSHIVDARDGTDYLDFYTFFASSPLGLNHPKLANEEFKERVFRAAVNKVANSDIYTVEMAQFVKTFMEFAAPEGYVHLFLIDYGTLAVENALKVAMDWKVRKNLARGYTGSAEKGTKVIHFKEAFHGRSGYTLSLTNTADPRKYMYFTKFNEWPRILNPKIIWPLEEHLEEVKRAEEEALRQIRQAIAENPNDICAIIIETIQGEGGDNHFRPEFLRSLRQICDENEIMLIFDEVQCGMGITGKMWAFQHYGVEPDIFAFGKKSQVCGILANRRVDEVEKNCFVESSRINSTWGGNIVDMVRATRILEIMIEDKVLDHVNSVSKVLHRHLHALQDEFPNLISNVRYKGLMAAFDLPDAALRAEFQKLCYEEKMLVLPTGTKGIRLRPVLTVTEEDLNEGYKKMRNVLVKMTSQR</sequence>
<dbReference type="AlphaFoldDB" id="A0A5S5AW51"/>
<dbReference type="PANTHER" id="PTHR43206:SF2">
    <property type="entry name" value="4-AMINOBUTYRATE AMINOTRANSFERASE GABT"/>
    <property type="match status" value="1"/>
</dbReference>
<protein>
    <recommendedName>
        <fullName evidence="8">L-lysine-epsilon aminotransferase</fullName>
        <ecNumber evidence="3">2.6.1.36</ecNumber>
    </recommendedName>
    <alternativeName>
        <fullName evidence="7">Lysine 6-aminotransferase</fullName>
    </alternativeName>
</protein>
<keyword evidence="5" id="KW-0808">Transferase</keyword>
<evidence type="ECO:0000256" key="9">
    <source>
        <dbReference type="RuleBase" id="RU003560"/>
    </source>
</evidence>
<dbReference type="EMBL" id="VNHO01000005">
    <property type="protein sequence ID" value="TYP57578.1"/>
    <property type="molecule type" value="Genomic_DNA"/>
</dbReference>
<dbReference type="RefSeq" id="WP_148866385.1">
    <property type="nucleotide sequence ID" value="NZ_VNHO01000005.1"/>
</dbReference>
<dbReference type="SUPFAM" id="SSF53383">
    <property type="entry name" value="PLP-dependent transferases"/>
    <property type="match status" value="1"/>
</dbReference>
<dbReference type="GO" id="GO:0017000">
    <property type="term" value="P:antibiotic biosynthetic process"/>
    <property type="evidence" value="ECO:0007669"/>
    <property type="project" value="InterPro"/>
</dbReference>